<dbReference type="FunCoup" id="A8XHC4">
    <property type="interactions" value="56"/>
</dbReference>
<evidence type="ECO:0000256" key="1">
    <source>
        <dbReference type="SAM" id="SignalP"/>
    </source>
</evidence>
<dbReference type="PANTHER" id="PTHR34149:SF13">
    <property type="entry name" value="PROTEIN SUP-1"/>
    <property type="match status" value="1"/>
</dbReference>
<keyword evidence="3" id="KW-1185">Reference proteome</keyword>
<dbReference type="STRING" id="6238.A8XHC4"/>
<dbReference type="WormBase" id="CBG13227">
    <property type="protein sequence ID" value="CBP03244"/>
    <property type="gene ID" value="WBGene00034018"/>
    <property type="gene designation" value="Cbr-sup-1"/>
</dbReference>
<organism evidence="2 3">
    <name type="scientific">Caenorhabditis briggsae</name>
    <dbReference type="NCBI Taxonomy" id="6238"/>
    <lineage>
        <taxon>Eukaryota</taxon>
        <taxon>Metazoa</taxon>
        <taxon>Ecdysozoa</taxon>
        <taxon>Nematoda</taxon>
        <taxon>Chromadorea</taxon>
        <taxon>Rhabditida</taxon>
        <taxon>Rhabditina</taxon>
        <taxon>Rhabditomorpha</taxon>
        <taxon>Rhabditoidea</taxon>
        <taxon>Rhabditidae</taxon>
        <taxon>Peloderinae</taxon>
        <taxon>Caenorhabditis</taxon>
    </lineage>
</organism>
<feature type="chain" id="PRO_5002729990" evidence="1">
    <location>
        <begin position="17"/>
        <end position="134"/>
    </location>
</feature>
<reference evidence="2 3" key="2">
    <citation type="journal article" date="2011" name="PLoS Genet.">
        <title>Caenorhabditis briggsae recombinant inbred line genotypes reveal inter-strain incompatibility and the evolution of recombination.</title>
        <authorList>
            <person name="Ross J.A."/>
            <person name="Koboldt D.C."/>
            <person name="Staisch J.E."/>
            <person name="Chamberlin H.M."/>
            <person name="Gupta B.P."/>
            <person name="Miller R.D."/>
            <person name="Baird S.E."/>
            <person name="Haag E.S."/>
        </authorList>
    </citation>
    <scope>NUCLEOTIDE SEQUENCE [LARGE SCALE GENOMIC DNA]</scope>
    <source>
        <strain evidence="2 3">AF16</strain>
    </source>
</reference>
<dbReference type="PANTHER" id="PTHR34149">
    <property type="entry name" value="PROTEIN CBG11905-RELATED"/>
    <property type="match status" value="1"/>
</dbReference>
<sequence length="134" mass="15022">MMSYLALAACIGIALAANVEHDVKSAVNEVTTTKDGDTYCPVPLVGTKCGTSSIFHYWKCCGDLNKECYLGLGDSCSLRSHFHRLLRHLPCPLRLKFGRILIFPPDSVFLSFSSPFQPPTPSFNFRYSQVLYFY</sequence>
<dbReference type="Pfam" id="PF10853">
    <property type="entry name" value="DUF2650"/>
    <property type="match status" value="1"/>
</dbReference>
<keyword evidence="1" id="KW-0732">Signal</keyword>
<feature type="signal peptide" evidence="1">
    <location>
        <begin position="1"/>
        <end position="16"/>
    </location>
</feature>
<reference evidence="2 3" key="1">
    <citation type="journal article" date="2003" name="PLoS Biol.">
        <title>The genome sequence of Caenorhabditis briggsae: a platform for comparative genomics.</title>
        <authorList>
            <person name="Stein L.D."/>
            <person name="Bao Z."/>
            <person name="Blasiar D."/>
            <person name="Blumenthal T."/>
            <person name="Brent M.R."/>
            <person name="Chen N."/>
            <person name="Chinwalla A."/>
            <person name="Clarke L."/>
            <person name="Clee C."/>
            <person name="Coghlan A."/>
            <person name="Coulson A."/>
            <person name="D'Eustachio P."/>
            <person name="Fitch D.H."/>
            <person name="Fulton L.A."/>
            <person name="Fulton R.E."/>
            <person name="Griffiths-Jones S."/>
            <person name="Harris T.W."/>
            <person name="Hillier L.W."/>
            <person name="Kamath R."/>
            <person name="Kuwabara P.E."/>
            <person name="Mardis E.R."/>
            <person name="Marra M.A."/>
            <person name="Miner T.L."/>
            <person name="Minx P."/>
            <person name="Mullikin J.C."/>
            <person name="Plumb R.W."/>
            <person name="Rogers J."/>
            <person name="Schein J.E."/>
            <person name="Sohrmann M."/>
            <person name="Spieth J."/>
            <person name="Stajich J.E."/>
            <person name="Wei C."/>
            <person name="Willey D."/>
            <person name="Wilson R.K."/>
            <person name="Durbin R."/>
            <person name="Waterston R.H."/>
        </authorList>
    </citation>
    <scope>NUCLEOTIDE SEQUENCE [LARGE SCALE GENOMIC DNA]</scope>
    <source>
        <strain evidence="2 3">AF16</strain>
    </source>
</reference>
<proteinExistence type="predicted"/>
<dbReference type="eggNOG" id="ENOG502STS7">
    <property type="taxonomic scope" value="Eukaryota"/>
</dbReference>
<dbReference type="HOGENOM" id="CLU_1898072_0_0_1"/>
<dbReference type="AlphaFoldDB" id="A8XHC4"/>
<evidence type="ECO:0000313" key="4">
    <source>
        <dbReference type="WormBase" id="CBG13227"/>
    </source>
</evidence>
<dbReference type="EMBL" id="HE601226">
    <property type="protein sequence ID" value="CAP32048.2"/>
    <property type="molecule type" value="Genomic_DNA"/>
</dbReference>
<protein>
    <submittedName>
        <fullName evidence="2">Protein CBG13227</fullName>
    </submittedName>
</protein>
<name>A8XHC4_CAEBR</name>
<dbReference type="InParanoid" id="A8XHC4"/>
<accession>A8XHC4</accession>
<evidence type="ECO:0000313" key="3">
    <source>
        <dbReference type="Proteomes" id="UP000008549"/>
    </source>
</evidence>
<dbReference type="Proteomes" id="UP000008549">
    <property type="component" value="Unassembled WGS sequence"/>
</dbReference>
<dbReference type="InterPro" id="IPR022559">
    <property type="entry name" value="SUP-1-like"/>
</dbReference>
<gene>
    <name evidence="4" type="primary">sup-1</name>
    <name evidence="2 4" type="ORF">CBG13227</name>
    <name evidence="2" type="ORF">CBG_13227</name>
</gene>
<evidence type="ECO:0000313" key="2">
    <source>
        <dbReference type="EMBL" id="CAP32048.2"/>
    </source>
</evidence>